<feature type="transmembrane region" description="Helical" evidence="6">
    <location>
        <begin position="106"/>
        <end position="129"/>
    </location>
</feature>
<dbReference type="PANTHER" id="PTHR36115:SF4">
    <property type="entry name" value="MEMBRANE PROTEIN"/>
    <property type="match status" value="1"/>
</dbReference>
<dbReference type="STRING" id="1121877.FEAC_29600"/>
<evidence type="ECO:0000256" key="2">
    <source>
        <dbReference type="ARBA" id="ARBA00022475"/>
    </source>
</evidence>
<proteinExistence type="predicted"/>
<evidence type="ECO:0000259" key="7">
    <source>
        <dbReference type="Pfam" id="PF06271"/>
    </source>
</evidence>
<comment type="subcellular location">
    <subcellularLocation>
        <location evidence="1">Cell membrane</location>
        <topology evidence="1">Multi-pass membrane protein</topology>
    </subcellularLocation>
</comment>
<dbReference type="OrthoDB" id="9774993at2"/>
<evidence type="ECO:0000256" key="5">
    <source>
        <dbReference type="ARBA" id="ARBA00023136"/>
    </source>
</evidence>
<dbReference type="eggNOG" id="COG1714">
    <property type="taxonomic scope" value="Bacteria"/>
</dbReference>
<evidence type="ECO:0000313" key="9">
    <source>
        <dbReference type="Proteomes" id="UP000032336"/>
    </source>
</evidence>
<dbReference type="AlphaFoldDB" id="A0A0D8FQS1"/>
<organism evidence="8 9">
    <name type="scientific">Ferrimicrobium acidiphilum DSM 19497</name>
    <dbReference type="NCBI Taxonomy" id="1121877"/>
    <lineage>
        <taxon>Bacteria</taxon>
        <taxon>Bacillati</taxon>
        <taxon>Actinomycetota</taxon>
        <taxon>Acidimicrobiia</taxon>
        <taxon>Acidimicrobiales</taxon>
        <taxon>Acidimicrobiaceae</taxon>
        <taxon>Ferrimicrobium</taxon>
    </lineage>
</organism>
<dbReference type="RefSeq" id="WP_035389204.1">
    <property type="nucleotide sequence ID" value="NZ_JQKF01000010.1"/>
</dbReference>
<feature type="transmembrane region" description="Helical" evidence="6">
    <location>
        <begin position="20"/>
        <end position="44"/>
    </location>
</feature>
<sequence>MSDSMGAANLASVGRRIEAFVFDAFVVFFGSLVLQLLLGGMGGLENPIFSVVRFEMGTVVYIVNLVLIVAYFVLMRTRSSGQTLGARAAHIRVVAVGGHQLDPGTVLVRLVVAFVSMLVIFLGYLLALFDPQRRTLQDRVAHTLVVRESVTLNTHEQS</sequence>
<evidence type="ECO:0000256" key="4">
    <source>
        <dbReference type="ARBA" id="ARBA00022989"/>
    </source>
</evidence>
<dbReference type="InterPro" id="IPR010432">
    <property type="entry name" value="RDD"/>
</dbReference>
<keyword evidence="2" id="KW-1003">Cell membrane</keyword>
<evidence type="ECO:0000313" key="8">
    <source>
        <dbReference type="EMBL" id="KJE75299.1"/>
    </source>
</evidence>
<keyword evidence="5 6" id="KW-0472">Membrane</keyword>
<evidence type="ECO:0000256" key="3">
    <source>
        <dbReference type="ARBA" id="ARBA00022692"/>
    </source>
</evidence>
<comment type="caution">
    <text evidence="8">The sequence shown here is derived from an EMBL/GenBank/DDBJ whole genome shotgun (WGS) entry which is preliminary data.</text>
</comment>
<dbReference type="GO" id="GO:0005886">
    <property type="term" value="C:plasma membrane"/>
    <property type="evidence" value="ECO:0007669"/>
    <property type="project" value="UniProtKB-SubCell"/>
</dbReference>
<dbReference type="InterPro" id="IPR051791">
    <property type="entry name" value="Pra-immunoreactive"/>
</dbReference>
<dbReference type="EMBL" id="JXUW01000050">
    <property type="protein sequence ID" value="KJE75299.1"/>
    <property type="molecule type" value="Genomic_DNA"/>
</dbReference>
<dbReference type="Proteomes" id="UP000032336">
    <property type="component" value="Unassembled WGS sequence"/>
</dbReference>
<name>A0A0D8FQS1_9ACTN</name>
<gene>
    <name evidence="8" type="ORF">FEAC_29600</name>
</gene>
<evidence type="ECO:0000256" key="1">
    <source>
        <dbReference type="ARBA" id="ARBA00004651"/>
    </source>
</evidence>
<accession>A0A0D8FQS1</accession>
<feature type="domain" description="RDD" evidence="7">
    <location>
        <begin position="10"/>
        <end position="141"/>
    </location>
</feature>
<keyword evidence="3 6" id="KW-0812">Transmembrane</keyword>
<dbReference type="Pfam" id="PF06271">
    <property type="entry name" value="RDD"/>
    <property type="match status" value="1"/>
</dbReference>
<feature type="transmembrane region" description="Helical" evidence="6">
    <location>
        <begin position="56"/>
        <end position="74"/>
    </location>
</feature>
<keyword evidence="9" id="KW-1185">Reference proteome</keyword>
<keyword evidence="4 6" id="KW-1133">Transmembrane helix</keyword>
<protein>
    <submittedName>
        <fullName evidence="8">RDD family protein</fullName>
    </submittedName>
</protein>
<dbReference type="PANTHER" id="PTHR36115">
    <property type="entry name" value="PROLINE-RICH ANTIGEN HOMOLOG-RELATED"/>
    <property type="match status" value="1"/>
</dbReference>
<evidence type="ECO:0000256" key="6">
    <source>
        <dbReference type="SAM" id="Phobius"/>
    </source>
</evidence>
<dbReference type="GeneID" id="78373919"/>
<reference evidence="8 9" key="1">
    <citation type="submission" date="2015-01" db="EMBL/GenBank/DDBJ databases">
        <title>Draft genome of the acidophilic iron oxidizer Ferrimicrobium acidiphilum strain T23.</title>
        <authorList>
            <person name="Poehlein A."/>
            <person name="Eisen S."/>
            <person name="Schloemann M."/>
            <person name="Johnson B.D."/>
            <person name="Daniel R."/>
            <person name="Muehling M."/>
        </authorList>
    </citation>
    <scope>NUCLEOTIDE SEQUENCE [LARGE SCALE GENOMIC DNA]</scope>
    <source>
        <strain evidence="8 9">T23</strain>
    </source>
</reference>